<evidence type="ECO:0000256" key="3">
    <source>
        <dbReference type="ARBA" id="ARBA00022801"/>
    </source>
</evidence>
<protein>
    <recommendedName>
        <fullName evidence="4">Ubiquitin-like protease family profile domain-containing protein</fullName>
    </recommendedName>
</protein>
<keyword evidence="2" id="KW-0645">Protease</keyword>
<dbReference type="AlphaFoldDB" id="A0A438H0Y9"/>
<accession>A0A438H0Y9</accession>
<name>A0A438H0Y9_VITVI</name>
<proteinExistence type="inferred from homology"/>
<dbReference type="GO" id="GO:0008234">
    <property type="term" value="F:cysteine-type peptidase activity"/>
    <property type="evidence" value="ECO:0007669"/>
    <property type="project" value="InterPro"/>
</dbReference>
<dbReference type="EMBL" id="QGNW01000304">
    <property type="protein sequence ID" value="RVW77911.1"/>
    <property type="molecule type" value="Genomic_DNA"/>
</dbReference>
<dbReference type="Proteomes" id="UP000288805">
    <property type="component" value="Unassembled WGS sequence"/>
</dbReference>
<comment type="caution">
    <text evidence="5">The sequence shown here is derived from an EMBL/GenBank/DDBJ whole genome shotgun (WGS) entry which is preliminary data.</text>
</comment>
<organism evidence="5 6">
    <name type="scientific">Vitis vinifera</name>
    <name type="common">Grape</name>
    <dbReference type="NCBI Taxonomy" id="29760"/>
    <lineage>
        <taxon>Eukaryota</taxon>
        <taxon>Viridiplantae</taxon>
        <taxon>Streptophyta</taxon>
        <taxon>Embryophyta</taxon>
        <taxon>Tracheophyta</taxon>
        <taxon>Spermatophyta</taxon>
        <taxon>Magnoliopsida</taxon>
        <taxon>eudicotyledons</taxon>
        <taxon>Gunneridae</taxon>
        <taxon>Pentapetalae</taxon>
        <taxon>rosids</taxon>
        <taxon>Vitales</taxon>
        <taxon>Vitaceae</taxon>
        <taxon>Viteae</taxon>
        <taxon>Vitis</taxon>
    </lineage>
</organism>
<comment type="similarity">
    <text evidence="1">Belongs to the peptidase C48 family.</text>
</comment>
<evidence type="ECO:0000313" key="5">
    <source>
        <dbReference type="EMBL" id="RVW77911.1"/>
    </source>
</evidence>
<dbReference type="Pfam" id="PF02902">
    <property type="entry name" value="Peptidase_C48"/>
    <property type="match status" value="1"/>
</dbReference>
<dbReference type="Gene3D" id="3.40.395.10">
    <property type="entry name" value="Adenoviral Proteinase, Chain A"/>
    <property type="match status" value="1"/>
</dbReference>
<evidence type="ECO:0000256" key="1">
    <source>
        <dbReference type="ARBA" id="ARBA00005234"/>
    </source>
</evidence>
<feature type="domain" description="Ubiquitin-like protease family profile" evidence="4">
    <location>
        <begin position="255"/>
        <end position="332"/>
    </location>
</feature>
<sequence length="344" mass="38701">MQKKDGSYDDVVIPVVEKIDELMKESQESGISYSESNDILSQALGTPEYTGRVRAKGKHYTPTQYFNSMSGCVVRDILKATQEHQVKFEVDVLARLSQIGVATPQSDVSSSNMKSKLLLLLEVVEKPIFVLDAPYESNTPLPIPIPGQATTVGAAVGYQVLWPTHLVNLSTKFIKGSQKGKIQKTTENELKIGENPQDINNFDALVGLMLNEGKAQGVEVPNDVFGKSFKTFLMKEDMDMIISFKEVHLQKKLSDATLTERFAFINLALVSKARMGETTKENRSRMIVNRLIHAKRANYIFIPYNPDFHWVLVALDIRTMNAYYLDPMQKQPCDDLKEIVYMAL</sequence>
<dbReference type="PANTHER" id="PTHR33018:SF31">
    <property type="entry name" value="TRANSPOSASE, PTTA_EN_SPM, PLANT"/>
    <property type="match status" value="1"/>
</dbReference>
<keyword evidence="3" id="KW-0378">Hydrolase</keyword>
<evidence type="ECO:0000256" key="2">
    <source>
        <dbReference type="ARBA" id="ARBA00022670"/>
    </source>
</evidence>
<gene>
    <name evidence="5" type="ORF">CK203_048268</name>
</gene>
<reference evidence="5 6" key="1">
    <citation type="journal article" date="2018" name="PLoS Genet.">
        <title>Population sequencing reveals clonal diversity and ancestral inbreeding in the grapevine cultivar Chardonnay.</title>
        <authorList>
            <person name="Roach M.J."/>
            <person name="Johnson D.L."/>
            <person name="Bohlmann J."/>
            <person name="van Vuuren H.J."/>
            <person name="Jones S.J."/>
            <person name="Pretorius I.S."/>
            <person name="Schmidt S.A."/>
            <person name="Borneman A.R."/>
        </authorList>
    </citation>
    <scope>NUCLEOTIDE SEQUENCE [LARGE SCALE GENOMIC DNA]</scope>
    <source>
        <strain evidence="6">cv. Chardonnay</strain>
        <tissue evidence="5">Leaf</tissue>
    </source>
</reference>
<dbReference type="PANTHER" id="PTHR33018">
    <property type="entry name" value="OS10G0338966 PROTEIN-RELATED"/>
    <property type="match status" value="1"/>
</dbReference>
<dbReference type="InterPro" id="IPR003653">
    <property type="entry name" value="Peptidase_C48_C"/>
</dbReference>
<evidence type="ECO:0000313" key="6">
    <source>
        <dbReference type="Proteomes" id="UP000288805"/>
    </source>
</evidence>
<evidence type="ECO:0000259" key="4">
    <source>
        <dbReference type="Pfam" id="PF02902"/>
    </source>
</evidence>
<dbReference type="InterPro" id="IPR038765">
    <property type="entry name" value="Papain-like_cys_pep_sf"/>
</dbReference>
<dbReference type="SUPFAM" id="SSF54001">
    <property type="entry name" value="Cysteine proteinases"/>
    <property type="match status" value="1"/>
</dbReference>
<dbReference type="GO" id="GO:0006508">
    <property type="term" value="P:proteolysis"/>
    <property type="evidence" value="ECO:0007669"/>
    <property type="project" value="UniProtKB-KW"/>
</dbReference>